<dbReference type="EMBL" id="RXGA01000004">
    <property type="protein sequence ID" value="RWX72724.1"/>
    <property type="molecule type" value="Genomic_DNA"/>
</dbReference>
<dbReference type="InterPro" id="IPR050698">
    <property type="entry name" value="MBL"/>
</dbReference>
<gene>
    <name evidence="2" type="ORF">Metus_1583</name>
</gene>
<dbReference type="InterPro" id="IPR011108">
    <property type="entry name" value="RMMBL"/>
</dbReference>
<dbReference type="InterPro" id="IPR036866">
    <property type="entry name" value="RibonucZ/Hydroxyglut_hydro"/>
</dbReference>
<dbReference type="Gene3D" id="3.60.15.10">
    <property type="entry name" value="Ribonuclease Z/Hydroxyacylglutathione hydrolase-like"/>
    <property type="match status" value="1"/>
</dbReference>
<accession>A0A3S3RLZ2</accession>
<feature type="domain" description="Metallo-beta-lactamase" evidence="1">
    <location>
        <begin position="6"/>
        <end position="154"/>
    </location>
</feature>
<dbReference type="PANTHER" id="PTHR11203:SF37">
    <property type="entry name" value="INTEGRATOR COMPLEX SUBUNIT 11"/>
    <property type="match status" value="1"/>
</dbReference>
<dbReference type="SUPFAM" id="SSF56281">
    <property type="entry name" value="Metallo-hydrolase/oxidoreductase"/>
    <property type="match status" value="1"/>
</dbReference>
<evidence type="ECO:0000259" key="1">
    <source>
        <dbReference type="SMART" id="SM00849"/>
    </source>
</evidence>
<comment type="caution">
    <text evidence="2">The sequence shown here is derived from an EMBL/GenBank/DDBJ whole genome shotgun (WGS) entry which is preliminary data.</text>
</comment>
<evidence type="ECO:0000313" key="2">
    <source>
        <dbReference type="EMBL" id="RWX72724.1"/>
    </source>
</evidence>
<dbReference type="Proteomes" id="UP000288215">
    <property type="component" value="Unassembled WGS sequence"/>
</dbReference>
<dbReference type="AlphaFoldDB" id="A0A3S3RLZ2"/>
<dbReference type="Pfam" id="PF07521">
    <property type="entry name" value="RMMBL"/>
    <property type="match status" value="1"/>
</dbReference>
<dbReference type="SMART" id="SM00849">
    <property type="entry name" value="Lactamase_B"/>
    <property type="match status" value="1"/>
</dbReference>
<evidence type="ECO:0000313" key="3">
    <source>
        <dbReference type="Proteomes" id="UP000288215"/>
    </source>
</evidence>
<dbReference type="InterPro" id="IPR001279">
    <property type="entry name" value="Metallo-B-lactamas"/>
</dbReference>
<dbReference type="PANTHER" id="PTHR11203">
    <property type="entry name" value="CLEAVAGE AND POLYADENYLATION SPECIFICITY FACTOR FAMILY MEMBER"/>
    <property type="match status" value="1"/>
</dbReference>
<protein>
    <recommendedName>
        <fullName evidence="1">Metallo-beta-lactamase domain-containing protein</fullName>
    </recommendedName>
</protein>
<dbReference type="GO" id="GO:0004521">
    <property type="term" value="F:RNA endonuclease activity"/>
    <property type="evidence" value="ECO:0007669"/>
    <property type="project" value="TreeGrafter"/>
</dbReference>
<reference evidence="2 3" key="1">
    <citation type="submission" date="2018-12" db="EMBL/GenBank/DDBJ databases">
        <title>The complete genome of the methanogenic archaea of the candidate phylum Verstraetearchaeota, obtained from the metagenome of underground thermal water.</title>
        <authorList>
            <person name="Kadnikov V.V."/>
            <person name="Mardanov A.V."/>
            <person name="Beletsky A.V."/>
            <person name="Karnachuk O.V."/>
            <person name="Ravin N.V."/>
        </authorList>
    </citation>
    <scope>NUCLEOTIDE SEQUENCE [LARGE SCALE GENOMIC DNA]</scope>
    <source>
        <strain evidence="2">Ch88</strain>
    </source>
</reference>
<dbReference type="Pfam" id="PF13483">
    <property type="entry name" value="Lactamase_B_3"/>
    <property type="match status" value="1"/>
</dbReference>
<name>A0A3S3RLZ2_METS7</name>
<proteinExistence type="predicted"/>
<sequence length="328" mass="36264">MFSVKWQNGVLVESKGFSIVLDPMKKVESADFAFISHAHMDHTNAFTDSNKIKYSTKETAALYEAVADRKTKNVVSCAYGQSLSVHDTRLKVVNSGHVFGSAALLLVHDNVTFFYTGDFNFANTLTQNAISPQECDILVIETTYGRPDFVFPSREDVYDQIVQWAASTIMHGDIPCFLVYPVGKAQEITRLFNLFTSIPVVTHPSITRANATVNSFGGDLAFYDLAGAGEEILKSGNCVCLFPTSLNSRAIKMVYPRARVATVTGWGLTFGKRSADTTFVLSSHADYLQLLSFVKECNPKKVYTIHGYSEIFANKLKRLGFDSAPLEV</sequence>
<organism evidence="2 3">
    <name type="scientific">Methanosuratincola subterraneus</name>
    <dbReference type="NCBI Taxonomy" id="2593994"/>
    <lineage>
        <taxon>Archaea</taxon>
        <taxon>Thermoproteota</taxon>
        <taxon>Methanosuratincolia</taxon>
        <taxon>Candidatus Methanomethylicales</taxon>
        <taxon>Candidatus Methanomethylicaceae</taxon>
        <taxon>Candidatus Methanosuratincola (ex Vanwonterghem et al. 2016)</taxon>
    </lineage>
</organism>